<keyword evidence="6" id="KW-0067">ATP-binding</keyword>
<keyword evidence="12" id="KW-1185">Reference proteome</keyword>
<dbReference type="GO" id="GO:0004674">
    <property type="term" value="F:protein serine/threonine kinase activity"/>
    <property type="evidence" value="ECO:0007669"/>
    <property type="project" value="UniProtKB-KW"/>
</dbReference>
<evidence type="ECO:0000256" key="7">
    <source>
        <dbReference type="ARBA" id="ARBA00047899"/>
    </source>
</evidence>
<evidence type="ECO:0000313" key="12">
    <source>
        <dbReference type="Proteomes" id="UP000825935"/>
    </source>
</evidence>
<evidence type="ECO:0000256" key="6">
    <source>
        <dbReference type="ARBA" id="ARBA00022840"/>
    </source>
</evidence>
<dbReference type="EMBL" id="CM035438">
    <property type="protein sequence ID" value="KAH7285539.1"/>
    <property type="molecule type" value="Genomic_DNA"/>
</dbReference>
<dbReference type="Gene3D" id="1.10.510.10">
    <property type="entry name" value="Transferase(Phosphotransferase) domain 1"/>
    <property type="match status" value="1"/>
</dbReference>
<feature type="compositionally biased region" description="Polar residues" evidence="9">
    <location>
        <begin position="366"/>
        <end position="375"/>
    </location>
</feature>
<evidence type="ECO:0000256" key="3">
    <source>
        <dbReference type="ARBA" id="ARBA00022679"/>
    </source>
</evidence>
<dbReference type="PANTHER" id="PTHR22967:SF57">
    <property type="entry name" value="AUXILIN, ISOFORM A-RELATED"/>
    <property type="match status" value="1"/>
</dbReference>
<evidence type="ECO:0000256" key="4">
    <source>
        <dbReference type="ARBA" id="ARBA00022741"/>
    </source>
</evidence>
<gene>
    <name evidence="11" type="ORF">KP509_33G032800</name>
</gene>
<feature type="domain" description="Protein kinase" evidence="10">
    <location>
        <begin position="27"/>
        <end position="296"/>
    </location>
</feature>
<dbReference type="InterPro" id="IPR008271">
    <property type="entry name" value="Ser/Thr_kinase_AS"/>
</dbReference>
<feature type="region of interest" description="Disordered" evidence="9">
    <location>
        <begin position="549"/>
        <end position="579"/>
    </location>
</feature>
<sequence>MWRLKQFMPKDQFSLEGKTMDVGALRLQIRGTIAEGGFSRVYLARDAQSGKPIALKHIICGDSESLNLVKKEVSALKVLSGHPNIITLEAQSMYDTNGTKECFLAMEYCEKSLVAVLDNRGAGFYEERQLLLMFRDVCNAICAMHSQSPPMAHRDIKAENVLLGSDGIWKLCDFGSVSTNHRRFEQAADMGLEEDIIRKHTTPAYRAPEMWDLYRREIISEKVDIWALGCLLYRMAYLKNAFDGESKLQILNGNYRLPDLPNYSSVITGLIKETLQLSPEKRPTAMQLWQRVNSALPSDYQNKSPDISHVLSAVNQNSGNMVRGRQPSVQPTRAPPQPPHKGSGGITYSMQKEPHKESGKGGDSGSFWSRQYAQDSSHDDDSRGALKETLVTESMKNSSQGTQTTSVLIESLSAEVKIPNKKVVSTNTYHTNICDSKPKWDEENYTDFDDQDRASVNAISLPKGPQVGKIPSSSSDIFSEFVADFENASIFNQVGKDARQGSCQAECEGLRAELKKVQKQVSEFSLKCEKLTSICESQRVEIQHLKSALTKVTSHSTSAENKERTSKSQTLSSSSLQKNVKTDTIWDKDESTPHVEFSVTGWQTREVHKANASVRHYGDQGEPQHHSKPPRSTFSTNFERSNVTKGASEGLGSGPAVEDMNKSKGESGSSGQSKPAGWSVF</sequence>
<accession>A0A8T2QNK2</accession>
<keyword evidence="2" id="KW-0723">Serine/threonine-protein kinase</keyword>
<keyword evidence="3" id="KW-0808">Transferase</keyword>
<dbReference type="PROSITE" id="PS50011">
    <property type="entry name" value="PROTEIN_KINASE_DOM"/>
    <property type="match status" value="1"/>
</dbReference>
<reference evidence="11" key="1">
    <citation type="submission" date="2021-08" db="EMBL/GenBank/DDBJ databases">
        <title>WGS assembly of Ceratopteris richardii.</title>
        <authorList>
            <person name="Marchant D.B."/>
            <person name="Chen G."/>
            <person name="Jenkins J."/>
            <person name="Shu S."/>
            <person name="Leebens-Mack J."/>
            <person name="Grimwood J."/>
            <person name="Schmutz J."/>
            <person name="Soltis P."/>
            <person name="Soltis D."/>
            <person name="Chen Z.-H."/>
        </authorList>
    </citation>
    <scope>NUCLEOTIDE SEQUENCE</scope>
    <source>
        <strain evidence="11">Whitten #5841</strain>
        <tissue evidence="11">Leaf</tissue>
    </source>
</reference>
<feature type="compositionally biased region" description="Polar residues" evidence="9">
    <location>
        <begin position="550"/>
        <end position="559"/>
    </location>
</feature>
<keyword evidence="4" id="KW-0547">Nucleotide-binding</keyword>
<dbReference type="InterPro" id="IPR011009">
    <property type="entry name" value="Kinase-like_dom_sf"/>
</dbReference>
<feature type="compositionally biased region" description="Polar residues" evidence="9">
    <location>
        <begin position="630"/>
        <end position="645"/>
    </location>
</feature>
<evidence type="ECO:0000256" key="8">
    <source>
        <dbReference type="ARBA" id="ARBA00048679"/>
    </source>
</evidence>
<dbReference type="Proteomes" id="UP000825935">
    <property type="component" value="Chromosome 33"/>
</dbReference>
<evidence type="ECO:0000313" key="11">
    <source>
        <dbReference type="EMBL" id="KAH7285539.1"/>
    </source>
</evidence>
<organism evidence="11 12">
    <name type="scientific">Ceratopteris richardii</name>
    <name type="common">Triangle waterfern</name>
    <dbReference type="NCBI Taxonomy" id="49495"/>
    <lineage>
        <taxon>Eukaryota</taxon>
        <taxon>Viridiplantae</taxon>
        <taxon>Streptophyta</taxon>
        <taxon>Embryophyta</taxon>
        <taxon>Tracheophyta</taxon>
        <taxon>Polypodiopsida</taxon>
        <taxon>Polypodiidae</taxon>
        <taxon>Polypodiales</taxon>
        <taxon>Pteridineae</taxon>
        <taxon>Pteridaceae</taxon>
        <taxon>Parkerioideae</taxon>
        <taxon>Ceratopteris</taxon>
    </lineage>
</organism>
<dbReference type="Pfam" id="PF00069">
    <property type="entry name" value="Pkinase"/>
    <property type="match status" value="1"/>
</dbReference>
<feature type="compositionally biased region" description="Low complexity" evidence="9">
    <location>
        <begin position="567"/>
        <end position="578"/>
    </location>
</feature>
<dbReference type="GO" id="GO:0005524">
    <property type="term" value="F:ATP binding"/>
    <property type="evidence" value="ECO:0007669"/>
    <property type="project" value="UniProtKB-KW"/>
</dbReference>
<evidence type="ECO:0000256" key="5">
    <source>
        <dbReference type="ARBA" id="ARBA00022777"/>
    </source>
</evidence>
<evidence type="ECO:0000256" key="1">
    <source>
        <dbReference type="ARBA" id="ARBA00012513"/>
    </source>
</evidence>
<dbReference type="SMART" id="SM00220">
    <property type="entry name" value="S_TKc"/>
    <property type="match status" value="1"/>
</dbReference>
<dbReference type="SUPFAM" id="SSF56112">
    <property type="entry name" value="Protein kinase-like (PK-like)"/>
    <property type="match status" value="1"/>
</dbReference>
<proteinExistence type="predicted"/>
<dbReference type="InterPro" id="IPR000719">
    <property type="entry name" value="Prot_kinase_dom"/>
</dbReference>
<feature type="region of interest" description="Disordered" evidence="9">
    <location>
        <begin position="617"/>
        <end position="681"/>
    </location>
</feature>
<dbReference type="OrthoDB" id="248923at2759"/>
<keyword evidence="5" id="KW-0418">Kinase</keyword>
<comment type="caution">
    <text evidence="11">The sequence shown here is derived from an EMBL/GenBank/DDBJ whole genome shotgun (WGS) entry which is preliminary data.</text>
</comment>
<comment type="catalytic activity">
    <reaction evidence="7">
        <text>L-threonyl-[protein] + ATP = O-phospho-L-threonyl-[protein] + ADP + H(+)</text>
        <dbReference type="Rhea" id="RHEA:46608"/>
        <dbReference type="Rhea" id="RHEA-COMP:11060"/>
        <dbReference type="Rhea" id="RHEA-COMP:11605"/>
        <dbReference type="ChEBI" id="CHEBI:15378"/>
        <dbReference type="ChEBI" id="CHEBI:30013"/>
        <dbReference type="ChEBI" id="CHEBI:30616"/>
        <dbReference type="ChEBI" id="CHEBI:61977"/>
        <dbReference type="ChEBI" id="CHEBI:456216"/>
        <dbReference type="EC" id="2.7.11.1"/>
    </reaction>
</comment>
<feature type="region of interest" description="Disordered" evidence="9">
    <location>
        <begin position="316"/>
        <end position="383"/>
    </location>
</feature>
<dbReference type="EC" id="2.7.11.1" evidence="1"/>
<comment type="catalytic activity">
    <reaction evidence="8">
        <text>L-seryl-[protein] + ATP = O-phospho-L-seryl-[protein] + ADP + H(+)</text>
        <dbReference type="Rhea" id="RHEA:17989"/>
        <dbReference type="Rhea" id="RHEA-COMP:9863"/>
        <dbReference type="Rhea" id="RHEA-COMP:11604"/>
        <dbReference type="ChEBI" id="CHEBI:15378"/>
        <dbReference type="ChEBI" id="CHEBI:29999"/>
        <dbReference type="ChEBI" id="CHEBI:30616"/>
        <dbReference type="ChEBI" id="CHEBI:83421"/>
        <dbReference type="ChEBI" id="CHEBI:456216"/>
        <dbReference type="EC" id="2.7.11.1"/>
    </reaction>
</comment>
<protein>
    <recommendedName>
        <fullName evidence="1">non-specific serine/threonine protein kinase</fullName>
        <ecNumber evidence="1">2.7.11.1</ecNumber>
    </recommendedName>
</protein>
<evidence type="ECO:0000256" key="2">
    <source>
        <dbReference type="ARBA" id="ARBA00022527"/>
    </source>
</evidence>
<dbReference type="AlphaFoldDB" id="A0A8T2QNK2"/>
<dbReference type="GO" id="GO:0005737">
    <property type="term" value="C:cytoplasm"/>
    <property type="evidence" value="ECO:0007669"/>
    <property type="project" value="TreeGrafter"/>
</dbReference>
<dbReference type="PROSITE" id="PS00108">
    <property type="entry name" value="PROTEIN_KINASE_ST"/>
    <property type="match status" value="1"/>
</dbReference>
<evidence type="ECO:0000256" key="9">
    <source>
        <dbReference type="SAM" id="MobiDB-lite"/>
    </source>
</evidence>
<evidence type="ECO:0000259" key="10">
    <source>
        <dbReference type="PROSITE" id="PS50011"/>
    </source>
</evidence>
<name>A0A8T2QNK2_CERRI</name>
<dbReference type="PANTHER" id="PTHR22967">
    <property type="entry name" value="SERINE/THREONINE PROTEIN KINASE"/>
    <property type="match status" value="1"/>
</dbReference>